<dbReference type="EMBL" id="JACOFX010000012">
    <property type="protein sequence ID" value="MBC3909839.1"/>
    <property type="molecule type" value="Genomic_DNA"/>
</dbReference>
<dbReference type="Proteomes" id="UP000646911">
    <property type="component" value="Unassembled WGS sequence"/>
</dbReference>
<evidence type="ECO:0000256" key="1">
    <source>
        <dbReference type="ARBA" id="ARBA00004442"/>
    </source>
</evidence>
<name>A0ABR6ZDX3_9BURK</name>
<sequence length="189" mass="20252">MLIKKISIIVCATAGMLVSSFASAQTYLGGSVGQNDTNNNCNYSTTCDSKATSFKVFGGYDINKNFAVESSYFSSGKTLVNAGLLGGMEIKKTGLSLAGLYKYEFNEALAGFAKLGVARVKTETSYQTSGLSPYSASYTENQALLGLGLTYKISTNLSLRGEYEKYNPKTFSSRGTAMSNLSVGMQYNF</sequence>
<comment type="caution">
    <text evidence="4">The sequence shown here is derived from an EMBL/GenBank/DDBJ whole genome shotgun (WGS) entry which is preliminary data.</text>
</comment>
<proteinExistence type="predicted"/>
<dbReference type="InterPro" id="IPR011250">
    <property type="entry name" value="OMP/PagP_B-barrel"/>
</dbReference>
<dbReference type="Gene3D" id="2.40.160.20">
    <property type="match status" value="1"/>
</dbReference>
<feature type="signal peptide" evidence="2">
    <location>
        <begin position="1"/>
        <end position="24"/>
    </location>
</feature>
<keyword evidence="2" id="KW-0732">Signal</keyword>
<evidence type="ECO:0000313" key="4">
    <source>
        <dbReference type="EMBL" id="MBC3909839.1"/>
    </source>
</evidence>
<keyword evidence="5" id="KW-1185">Reference proteome</keyword>
<dbReference type="SUPFAM" id="SSF56925">
    <property type="entry name" value="OMPA-like"/>
    <property type="match status" value="1"/>
</dbReference>
<reference evidence="4 5" key="1">
    <citation type="submission" date="2020-08" db="EMBL/GenBank/DDBJ databases">
        <title>Novel species isolated from subtropical streams in China.</title>
        <authorList>
            <person name="Lu H."/>
        </authorList>
    </citation>
    <scope>NUCLEOTIDE SEQUENCE [LARGE SCALE GENOMIC DNA]</scope>
    <source>
        <strain evidence="4 5">NL8W</strain>
    </source>
</reference>
<evidence type="ECO:0000259" key="3">
    <source>
        <dbReference type="Pfam" id="PF01389"/>
    </source>
</evidence>
<protein>
    <submittedName>
        <fullName evidence="4">Outer membrane beta-barrel protein</fullName>
    </submittedName>
</protein>
<organism evidence="4 5">
    <name type="scientific">Undibacterium umbellatum</name>
    <dbReference type="NCBI Taxonomy" id="2762300"/>
    <lineage>
        <taxon>Bacteria</taxon>
        <taxon>Pseudomonadati</taxon>
        <taxon>Pseudomonadota</taxon>
        <taxon>Betaproteobacteria</taxon>
        <taxon>Burkholderiales</taxon>
        <taxon>Oxalobacteraceae</taxon>
        <taxon>Undibacterium</taxon>
    </lineage>
</organism>
<comment type="subcellular location">
    <subcellularLocation>
        <location evidence="1">Cell outer membrane</location>
    </subcellularLocation>
</comment>
<dbReference type="Pfam" id="PF01389">
    <property type="entry name" value="OmpA_membrane"/>
    <property type="match status" value="1"/>
</dbReference>
<evidence type="ECO:0000256" key="2">
    <source>
        <dbReference type="SAM" id="SignalP"/>
    </source>
</evidence>
<accession>A0ABR6ZDX3</accession>
<feature type="domain" description="Outer membrane protein OmpA-like transmembrane" evidence="3">
    <location>
        <begin position="24"/>
        <end position="189"/>
    </location>
</feature>
<gene>
    <name evidence="4" type="ORF">H8L47_19925</name>
</gene>
<evidence type="ECO:0000313" key="5">
    <source>
        <dbReference type="Proteomes" id="UP000646911"/>
    </source>
</evidence>
<dbReference type="NCBIfam" id="TIGR01414">
    <property type="entry name" value="autotrans_barl"/>
    <property type="match status" value="1"/>
</dbReference>
<dbReference type="InterPro" id="IPR000498">
    <property type="entry name" value="OmpA-like_TM_dom"/>
</dbReference>
<dbReference type="InterPro" id="IPR006315">
    <property type="entry name" value="OM_autotransptr_brl_dom"/>
</dbReference>
<feature type="chain" id="PRO_5045091692" evidence="2">
    <location>
        <begin position="25"/>
        <end position="189"/>
    </location>
</feature>
<dbReference type="RefSeq" id="WP_186955354.1">
    <property type="nucleotide sequence ID" value="NZ_JACOFX010000012.1"/>
</dbReference>